<keyword evidence="1" id="KW-0472">Membrane</keyword>
<dbReference type="EMBL" id="PYGD01000012">
    <property type="protein sequence ID" value="PSK89314.1"/>
    <property type="molecule type" value="Genomic_DNA"/>
</dbReference>
<evidence type="ECO:0000313" key="3">
    <source>
        <dbReference type="Proteomes" id="UP000240572"/>
    </source>
</evidence>
<protein>
    <submittedName>
        <fullName evidence="2">Uncharacterized protein</fullName>
    </submittedName>
</protein>
<organism evidence="2 3">
    <name type="scientific">Taibaiella chishuiensis</name>
    <dbReference type="NCBI Taxonomy" id="1434707"/>
    <lineage>
        <taxon>Bacteria</taxon>
        <taxon>Pseudomonadati</taxon>
        <taxon>Bacteroidota</taxon>
        <taxon>Chitinophagia</taxon>
        <taxon>Chitinophagales</taxon>
        <taxon>Chitinophagaceae</taxon>
        <taxon>Taibaiella</taxon>
    </lineage>
</organism>
<feature type="transmembrane region" description="Helical" evidence="1">
    <location>
        <begin position="20"/>
        <end position="39"/>
    </location>
</feature>
<reference evidence="2 3" key="1">
    <citation type="submission" date="2018-03" db="EMBL/GenBank/DDBJ databases">
        <title>Genomic Encyclopedia of Type Strains, Phase III (KMG-III): the genomes of soil and plant-associated and newly described type strains.</title>
        <authorList>
            <person name="Whitman W."/>
        </authorList>
    </citation>
    <scope>NUCLEOTIDE SEQUENCE [LARGE SCALE GENOMIC DNA]</scope>
    <source>
        <strain evidence="2 3">CGMCC 1.12700</strain>
    </source>
</reference>
<accession>A0A2P8CWF7</accession>
<keyword evidence="3" id="KW-1185">Reference proteome</keyword>
<sequence length="46" mass="5300">MTPVLLNMYELGNKVGEFSAYALVVVMAIVWIWVMFKYLNTSDLND</sequence>
<evidence type="ECO:0000256" key="1">
    <source>
        <dbReference type="SAM" id="Phobius"/>
    </source>
</evidence>
<dbReference type="Proteomes" id="UP000240572">
    <property type="component" value="Unassembled WGS sequence"/>
</dbReference>
<name>A0A2P8CWF7_9BACT</name>
<dbReference type="AlphaFoldDB" id="A0A2P8CWF7"/>
<dbReference type="RefSeq" id="WP_181358580.1">
    <property type="nucleotide sequence ID" value="NZ_PYGD01000012.1"/>
</dbReference>
<evidence type="ECO:0000313" key="2">
    <source>
        <dbReference type="EMBL" id="PSK89314.1"/>
    </source>
</evidence>
<gene>
    <name evidence="2" type="ORF">B0I18_112115</name>
</gene>
<proteinExistence type="predicted"/>
<comment type="caution">
    <text evidence="2">The sequence shown here is derived from an EMBL/GenBank/DDBJ whole genome shotgun (WGS) entry which is preliminary data.</text>
</comment>
<keyword evidence="1" id="KW-1133">Transmembrane helix</keyword>
<keyword evidence="1" id="KW-0812">Transmembrane</keyword>